<dbReference type="GO" id="GO:0019867">
    <property type="term" value="C:outer membrane"/>
    <property type="evidence" value="ECO:0007669"/>
    <property type="project" value="InterPro"/>
</dbReference>
<gene>
    <name evidence="4" type="ORF">LX69_00166</name>
</gene>
<dbReference type="Gene3D" id="2.60.40.3610">
    <property type="match status" value="1"/>
</dbReference>
<accession>A0A2W7NJW8</accession>
<keyword evidence="1" id="KW-0732">Signal</keyword>
<sequence length="591" mass="64435">MKFLKIFPALLLLSAMWTACEDDTDPRIPADAVAPMLTAPTEGGEFVLLKVNESDVFQTFKWNDADLKLNVVTTYDLEVDGVDGDFSNNKYIAKNITSPYEIKVTDFNKGLLGAGFEDGISHRIKVRIKAANYLASEVIEMTVTPYFDAEPWSIIGSAVGGWDVVNDKYMNYDKVKQAYVLTLELQPGEFKFRAPKVDKDNPWKTNYGLKGSSAVYENDNDVELKADGGNVKTLGGNYTITLDVANMKFSIKQNSASSMTNWTDVVLDVYGQGVSVDNSSVVADGDQYKLIADSDGKPSVASAVYTWTWKNVALEADAGFKIRTKDGVAPPVNGAFFEAGYSALDAAASSSKVVELNGDLSVTAKGNYDITITIDATNDDVKKIIIKDPYPSALYMIGDGVGTWKWDETDLAMVPVNGTPSQFWKIVWLKGSGGFKFSPVKDWKGDFGAAVGSAGEGEFAFGGENITVPATAGYYMVVVDYNKQKIAVSPVKVYLMGETVGSWDAGVEANLFAVDNANDVVTLTKTLSPGNLRMYAWHDWFSAWWRSEFNVIGGDIVMRGNGGDQDPVAIEANNYKIDLNFKTLKGVLTPQ</sequence>
<dbReference type="AlphaFoldDB" id="A0A2W7NJW8"/>
<feature type="domain" description="Outer membrane protein SusF/SusE-like C-terminal" evidence="3">
    <location>
        <begin position="154"/>
        <end position="249"/>
    </location>
</feature>
<comment type="caution">
    <text evidence="4">The sequence shown here is derived from an EMBL/GenBank/DDBJ whole genome shotgun (WGS) entry which is preliminary data.</text>
</comment>
<dbReference type="EMBL" id="QKZK01000001">
    <property type="protein sequence ID" value="PZX20741.1"/>
    <property type="molecule type" value="Genomic_DNA"/>
</dbReference>
<feature type="domain" description="SusE outer membrane protein" evidence="2">
    <location>
        <begin position="22"/>
        <end position="129"/>
    </location>
</feature>
<organism evidence="4 5">
    <name type="scientific">Breznakibacter xylanolyticus</name>
    <dbReference type="NCBI Taxonomy" id="990"/>
    <lineage>
        <taxon>Bacteria</taxon>
        <taxon>Pseudomonadati</taxon>
        <taxon>Bacteroidota</taxon>
        <taxon>Bacteroidia</taxon>
        <taxon>Marinilabiliales</taxon>
        <taxon>Marinilabiliaceae</taxon>
        <taxon>Breznakibacter</taxon>
    </lineage>
</organism>
<evidence type="ECO:0000259" key="2">
    <source>
        <dbReference type="Pfam" id="PF14292"/>
    </source>
</evidence>
<dbReference type="Pfam" id="PF16411">
    <property type="entry name" value="SusF_SusE"/>
    <property type="match status" value="3"/>
</dbReference>
<dbReference type="InterPro" id="IPR032187">
    <property type="entry name" value="SusF/SusE-like_C"/>
</dbReference>
<feature type="domain" description="Outer membrane protein SusF/SusE-like C-terminal" evidence="3">
    <location>
        <begin position="492"/>
        <end position="586"/>
    </location>
</feature>
<evidence type="ECO:0000313" key="4">
    <source>
        <dbReference type="EMBL" id="PZX20741.1"/>
    </source>
</evidence>
<feature type="signal peptide" evidence="1">
    <location>
        <begin position="1"/>
        <end position="19"/>
    </location>
</feature>
<keyword evidence="5" id="KW-1185">Reference proteome</keyword>
<evidence type="ECO:0000259" key="3">
    <source>
        <dbReference type="Pfam" id="PF16411"/>
    </source>
</evidence>
<reference evidence="4 5" key="1">
    <citation type="submission" date="2018-06" db="EMBL/GenBank/DDBJ databases">
        <title>Genomic Encyclopedia of Archaeal and Bacterial Type Strains, Phase II (KMG-II): from individual species to whole genera.</title>
        <authorList>
            <person name="Goeker M."/>
        </authorList>
    </citation>
    <scope>NUCLEOTIDE SEQUENCE [LARGE SCALE GENOMIC DNA]</scope>
    <source>
        <strain evidence="4 5">DSM 6779</strain>
    </source>
</reference>
<protein>
    <submittedName>
        <fullName evidence="4">Uncharacterized protein DUF5019</fullName>
    </submittedName>
</protein>
<dbReference type="Gene3D" id="2.60.40.3620">
    <property type="match status" value="3"/>
</dbReference>
<dbReference type="GO" id="GO:2001070">
    <property type="term" value="F:starch binding"/>
    <property type="evidence" value="ECO:0007669"/>
    <property type="project" value="InterPro"/>
</dbReference>
<dbReference type="Pfam" id="PF14292">
    <property type="entry name" value="SusE"/>
    <property type="match status" value="1"/>
</dbReference>
<dbReference type="InterPro" id="IPR025970">
    <property type="entry name" value="SusE"/>
</dbReference>
<evidence type="ECO:0000313" key="5">
    <source>
        <dbReference type="Proteomes" id="UP000249239"/>
    </source>
</evidence>
<evidence type="ECO:0000256" key="1">
    <source>
        <dbReference type="SAM" id="SignalP"/>
    </source>
</evidence>
<feature type="chain" id="PRO_5016130555" evidence="1">
    <location>
        <begin position="20"/>
        <end position="591"/>
    </location>
</feature>
<name>A0A2W7NJW8_9BACT</name>
<dbReference type="RefSeq" id="WP_170124175.1">
    <property type="nucleotide sequence ID" value="NZ_QKZK01000001.1"/>
</dbReference>
<dbReference type="CDD" id="cd12965">
    <property type="entry name" value="CBM-Eb_CBM-Fb"/>
    <property type="match status" value="1"/>
</dbReference>
<feature type="domain" description="Outer membrane protein SusF/SusE-like C-terminal" evidence="3">
    <location>
        <begin position="394"/>
        <end position="485"/>
    </location>
</feature>
<proteinExistence type="predicted"/>
<dbReference type="Proteomes" id="UP000249239">
    <property type="component" value="Unassembled WGS sequence"/>
</dbReference>
<dbReference type="PROSITE" id="PS51257">
    <property type="entry name" value="PROKAR_LIPOPROTEIN"/>
    <property type="match status" value="1"/>
</dbReference>